<accession>A0A939JWG7</accession>
<reference evidence="8 9" key="1">
    <citation type="submission" date="2021-03" db="EMBL/GenBank/DDBJ databases">
        <title>Fibrella sp. HMF5036 genome sequencing and assembly.</title>
        <authorList>
            <person name="Kang H."/>
            <person name="Kim H."/>
            <person name="Bae S."/>
            <person name="Joh K."/>
        </authorList>
    </citation>
    <scope>NUCLEOTIDE SEQUENCE [LARGE SCALE GENOMIC DNA]</scope>
    <source>
        <strain evidence="8 9">HMF5036</strain>
    </source>
</reference>
<evidence type="ECO:0000256" key="6">
    <source>
        <dbReference type="ARBA" id="ARBA00023310"/>
    </source>
</evidence>
<evidence type="ECO:0000256" key="4">
    <source>
        <dbReference type="ARBA" id="ARBA00023065"/>
    </source>
</evidence>
<keyword evidence="4 7" id="KW-0406">Ion transport</keyword>
<proteinExistence type="inferred from homology"/>
<dbReference type="PRINTS" id="PR00125">
    <property type="entry name" value="ATPASEDELTA"/>
</dbReference>
<dbReference type="InterPro" id="IPR026015">
    <property type="entry name" value="ATP_synth_OSCP/delta_N_sf"/>
</dbReference>
<name>A0A939JWG7_9BACT</name>
<keyword evidence="7" id="KW-1003">Cell membrane</keyword>
<evidence type="ECO:0000256" key="5">
    <source>
        <dbReference type="ARBA" id="ARBA00023136"/>
    </source>
</evidence>
<evidence type="ECO:0000256" key="3">
    <source>
        <dbReference type="ARBA" id="ARBA00022781"/>
    </source>
</evidence>
<keyword evidence="7" id="KW-0139">CF(1)</keyword>
<evidence type="ECO:0000256" key="1">
    <source>
        <dbReference type="ARBA" id="ARBA00004370"/>
    </source>
</evidence>
<dbReference type="Pfam" id="PF00213">
    <property type="entry name" value="OSCP"/>
    <property type="match status" value="1"/>
</dbReference>
<keyword evidence="3 7" id="KW-0375">Hydrogen ion transport</keyword>
<dbReference type="SUPFAM" id="SSF47928">
    <property type="entry name" value="N-terminal domain of the delta subunit of the F1F0-ATP synthase"/>
    <property type="match status" value="1"/>
</dbReference>
<protein>
    <recommendedName>
        <fullName evidence="7">ATP synthase subunit delta</fullName>
    </recommendedName>
    <alternativeName>
        <fullName evidence="7">ATP synthase F(1) sector subunit delta</fullName>
    </alternativeName>
    <alternativeName>
        <fullName evidence="7">F-type ATPase subunit delta</fullName>
        <shortName evidence="7">F-ATPase subunit delta</shortName>
    </alternativeName>
</protein>
<dbReference type="PANTHER" id="PTHR11910">
    <property type="entry name" value="ATP SYNTHASE DELTA CHAIN"/>
    <property type="match status" value="1"/>
</dbReference>
<evidence type="ECO:0000313" key="8">
    <source>
        <dbReference type="EMBL" id="MBO0929979.1"/>
    </source>
</evidence>
<keyword evidence="9" id="KW-1185">Reference proteome</keyword>
<organism evidence="8 9">
    <name type="scientific">Fibrella aquatilis</name>
    <dbReference type="NCBI Taxonomy" id="2817059"/>
    <lineage>
        <taxon>Bacteria</taxon>
        <taxon>Pseudomonadati</taxon>
        <taxon>Bacteroidota</taxon>
        <taxon>Cytophagia</taxon>
        <taxon>Cytophagales</taxon>
        <taxon>Spirosomataceae</taxon>
        <taxon>Fibrella</taxon>
    </lineage>
</organism>
<comment type="function">
    <text evidence="7">This protein is part of the stalk that links CF(0) to CF(1). It either transmits conformational changes from CF(0) to CF(1) or is implicated in proton conduction.</text>
</comment>
<comment type="subcellular location">
    <subcellularLocation>
        <location evidence="7">Cell membrane</location>
        <topology evidence="7">Peripheral membrane protein</topology>
    </subcellularLocation>
    <subcellularLocation>
        <location evidence="1">Membrane</location>
    </subcellularLocation>
</comment>
<keyword evidence="6 7" id="KW-0066">ATP synthesis</keyword>
<keyword evidence="2 7" id="KW-0813">Transport</keyword>
<dbReference type="EMBL" id="JAFMYU010000002">
    <property type="protein sequence ID" value="MBO0929979.1"/>
    <property type="molecule type" value="Genomic_DNA"/>
</dbReference>
<dbReference type="GO" id="GO:0005886">
    <property type="term" value="C:plasma membrane"/>
    <property type="evidence" value="ECO:0007669"/>
    <property type="project" value="UniProtKB-SubCell"/>
</dbReference>
<dbReference type="GO" id="GO:0045259">
    <property type="term" value="C:proton-transporting ATP synthase complex"/>
    <property type="evidence" value="ECO:0007669"/>
    <property type="project" value="UniProtKB-KW"/>
</dbReference>
<dbReference type="Gene3D" id="1.10.520.20">
    <property type="entry name" value="N-terminal domain of the delta subunit of the F1F0-ATP synthase"/>
    <property type="match status" value="1"/>
</dbReference>
<dbReference type="InterPro" id="IPR000711">
    <property type="entry name" value="ATPase_OSCP/dsu"/>
</dbReference>
<dbReference type="NCBIfam" id="TIGR01145">
    <property type="entry name" value="ATP_synt_delta"/>
    <property type="match status" value="1"/>
</dbReference>
<gene>
    <name evidence="7 8" type="primary">atpH</name>
    <name evidence="8" type="ORF">J2I48_03190</name>
</gene>
<dbReference type="AlphaFoldDB" id="A0A939JWG7"/>
<comment type="function">
    <text evidence="7">F(1)F(0) ATP synthase produces ATP from ADP in the presence of a proton or sodium gradient. F-type ATPases consist of two structural domains, F(1) containing the extramembraneous catalytic core and F(0) containing the membrane proton channel, linked together by a central stalk and a peripheral stalk. During catalysis, ATP synthesis in the catalytic domain of F(1) is coupled via a rotary mechanism of the central stalk subunits to proton translocation.</text>
</comment>
<comment type="similarity">
    <text evidence="7">Belongs to the ATPase delta chain family.</text>
</comment>
<keyword evidence="5 7" id="KW-0472">Membrane</keyword>
<sequence>MAISTVAARYAKSLIDLAQTQGIVEKMHDDMQYFKRTIEENRPLAVLLKNPIVRNEKKWSIIKAVFAARLQPLTMSFFHIVAQKGRDNILDAIADAFIAQYDKMNGIERATVVTTVPLTEAVREKLKAQVKAMTGSKTVELEEKYDSKLIGGYVLRVGDRQFDASLRSQLNDLRLSFMN</sequence>
<evidence type="ECO:0000313" key="9">
    <source>
        <dbReference type="Proteomes" id="UP000664795"/>
    </source>
</evidence>
<evidence type="ECO:0000256" key="2">
    <source>
        <dbReference type="ARBA" id="ARBA00022448"/>
    </source>
</evidence>
<dbReference type="RefSeq" id="WP_207333946.1">
    <property type="nucleotide sequence ID" value="NZ_JAFMYU010000002.1"/>
</dbReference>
<comment type="caution">
    <text evidence="8">The sequence shown here is derived from an EMBL/GenBank/DDBJ whole genome shotgun (WGS) entry which is preliminary data.</text>
</comment>
<dbReference type="GO" id="GO:0046933">
    <property type="term" value="F:proton-transporting ATP synthase activity, rotational mechanism"/>
    <property type="evidence" value="ECO:0007669"/>
    <property type="project" value="UniProtKB-UniRule"/>
</dbReference>
<evidence type="ECO:0000256" key="7">
    <source>
        <dbReference type="HAMAP-Rule" id="MF_01416"/>
    </source>
</evidence>
<dbReference type="Proteomes" id="UP000664795">
    <property type="component" value="Unassembled WGS sequence"/>
</dbReference>
<dbReference type="HAMAP" id="MF_01416">
    <property type="entry name" value="ATP_synth_delta_bact"/>
    <property type="match status" value="1"/>
</dbReference>